<dbReference type="AlphaFoldDB" id="A0A418T428"/>
<name>A0A418T428_9RHOB</name>
<sequence>MATDRNRISAQMIALELAMKAAQGETDQAMLSAALCAVHGSFPESDPLTIELDDFAERFPRSRRDPELLRDAGCQLWGAIRRSSWPAYARRADIEG</sequence>
<proteinExistence type="predicted"/>
<comment type="caution">
    <text evidence="1">The sequence shown here is derived from an EMBL/GenBank/DDBJ whole genome shotgun (WGS) entry which is preliminary data.</text>
</comment>
<evidence type="ECO:0000313" key="1">
    <source>
        <dbReference type="EMBL" id="RJE87978.1"/>
    </source>
</evidence>
<evidence type="ECO:0000313" key="2">
    <source>
        <dbReference type="Proteomes" id="UP000284202"/>
    </source>
</evidence>
<dbReference type="EMBL" id="QZCG01000002">
    <property type="protein sequence ID" value="RJE87978.1"/>
    <property type="molecule type" value="Genomic_DNA"/>
</dbReference>
<reference evidence="2" key="1">
    <citation type="submission" date="2018-09" db="EMBL/GenBank/DDBJ databases">
        <title>Acidovorax cavernicola nov. sp. isolated from Gruta de las Maravillas (Aracena, Spain).</title>
        <authorList>
            <person name="Jurado V."/>
            <person name="Gutierrez-Patricio S."/>
            <person name="Gonzalez-Pimentel J.L."/>
            <person name="Miller A.Z."/>
            <person name="Laiz L."/>
            <person name="Saiz-Jimenez C."/>
        </authorList>
    </citation>
    <scope>NUCLEOTIDE SEQUENCE [LARGE SCALE GENOMIC DNA]</scope>
    <source>
        <strain evidence="2">1011MAR3C25</strain>
    </source>
</reference>
<protein>
    <submittedName>
        <fullName evidence="1">Uncharacterized protein</fullName>
    </submittedName>
</protein>
<keyword evidence="2" id="KW-1185">Reference proteome</keyword>
<dbReference type="RefSeq" id="WP_119745962.1">
    <property type="nucleotide sequence ID" value="NZ_QZCG01000002.1"/>
</dbReference>
<dbReference type="Proteomes" id="UP000284202">
    <property type="component" value="Unassembled WGS sequence"/>
</dbReference>
<gene>
    <name evidence="1" type="ORF">D3P04_03390</name>
</gene>
<accession>A0A418T428</accession>
<organism evidence="1 2">
    <name type="scientific">Paracoccus onubensis</name>
    <dbReference type="NCBI Taxonomy" id="1675788"/>
    <lineage>
        <taxon>Bacteria</taxon>
        <taxon>Pseudomonadati</taxon>
        <taxon>Pseudomonadota</taxon>
        <taxon>Alphaproteobacteria</taxon>
        <taxon>Rhodobacterales</taxon>
        <taxon>Paracoccaceae</taxon>
        <taxon>Paracoccus</taxon>
    </lineage>
</organism>
<dbReference type="OrthoDB" id="7777676at2"/>